<evidence type="ECO:0000313" key="2">
    <source>
        <dbReference type="Proteomes" id="UP001528823"/>
    </source>
</evidence>
<dbReference type="Proteomes" id="UP001528823">
    <property type="component" value="Unassembled WGS sequence"/>
</dbReference>
<dbReference type="EMBL" id="JAPMOU010000147">
    <property type="protein sequence ID" value="MDE1466094.1"/>
    <property type="molecule type" value="Genomic_DNA"/>
</dbReference>
<organism evidence="1 2">
    <name type="scientific">Spartinivicinus poritis</name>
    <dbReference type="NCBI Taxonomy" id="2994640"/>
    <lineage>
        <taxon>Bacteria</taxon>
        <taxon>Pseudomonadati</taxon>
        <taxon>Pseudomonadota</taxon>
        <taxon>Gammaproteobacteria</taxon>
        <taxon>Oceanospirillales</taxon>
        <taxon>Zooshikellaceae</taxon>
        <taxon>Spartinivicinus</taxon>
    </lineage>
</organism>
<protein>
    <submittedName>
        <fullName evidence="1">Uncharacterized protein</fullName>
    </submittedName>
</protein>
<sequence>MKNNERMIQFFDIGLAGKTHARDINHALVSPRTINEIMNELTAIKAENKARKKVSPRGTQEYRLQDICEHDDYWILLVNVVDTTAANPVTQKVGGAESDREIIELGDDKGLESSSHLIIYKEQNNAQKHLVLFEKNLSLPFKKAASFLNHLLKVAARHFADRYIRPHPSGIEGKTINLGSI</sequence>
<accession>A0ABT5UM35</accession>
<comment type="caution">
    <text evidence="1">The sequence shown here is derived from an EMBL/GenBank/DDBJ whole genome shotgun (WGS) entry which is preliminary data.</text>
</comment>
<proteinExistence type="predicted"/>
<gene>
    <name evidence="1" type="ORF">ORQ98_29500</name>
</gene>
<evidence type="ECO:0000313" key="1">
    <source>
        <dbReference type="EMBL" id="MDE1466094.1"/>
    </source>
</evidence>
<reference evidence="1 2" key="1">
    <citation type="submission" date="2022-11" db="EMBL/GenBank/DDBJ databases">
        <title>Spartinivicinus poritis sp. nov., isolated from scleractinian coral Porites lutea.</title>
        <authorList>
            <person name="Zhang G."/>
            <person name="Cai L."/>
            <person name="Wei Q."/>
        </authorList>
    </citation>
    <scope>NUCLEOTIDE SEQUENCE [LARGE SCALE GENOMIC DNA]</scope>
    <source>
        <strain evidence="1 2">A2-2</strain>
    </source>
</reference>
<keyword evidence="2" id="KW-1185">Reference proteome</keyword>
<dbReference type="RefSeq" id="WP_274692389.1">
    <property type="nucleotide sequence ID" value="NZ_JAPMOU010000147.1"/>
</dbReference>
<name>A0ABT5UM35_9GAMM</name>